<dbReference type="EMBL" id="JQIF01000131">
    <property type="protein sequence ID" value="KGJ51249.1"/>
    <property type="molecule type" value="Genomic_DNA"/>
</dbReference>
<dbReference type="Gene3D" id="3.40.630.30">
    <property type="match status" value="1"/>
</dbReference>
<dbReference type="InterPro" id="IPR000182">
    <property type="entry name" value="GNAT_dom"/>
</dbReference>
<dbReference type="InterPro" id="IPR050832">
    <property type="entry name" value="Bact_Acetyltransf"/>
</dbReference>
<dbReference type="Proteomes" id="UP000030008">
    <property type="component" value="Unassembled WGS sequence"/>
</dbReference>
<sequence length="167" mass="19306">MELRICSCDADIRALAALATEIWHEYFTAIISKEQIDYMVEKFQSYPALKKAIEEENYTYFLAYEEGTMIGFCGVKPEKDRLFLSKLYLHKKARGKGLSSILLKRAISFAREQDKKAIYLTCNKFNQHSLDVYRAKGFKDIDSVQTDIGQGFIMDDYILQLELDDGK</sequence>
<name>A0A099HZS2_CLOIN</name>
<proteinExistence type="predicted"/>
<gene>
    <name evidence="4" type="ORF">CIAN88_21495</name>
</gene>
<dbReference type="PANTHER" id="PTHR43877">
    <property type="entry name" value="AMINOALKYLPHOSPHONATE N-ACETYLTRANSFERASE-RELATED-RELATED"/>
    <property type="match status" value="1"/>
</dbReference>
<keyword evidence="2" id="KW-0012">Acyltransferase</keyword>
<dbReference type="GO" id="GO:0016747">
    <property type="term" value="F:acyltransferase activity, transferring groups other than amino-acyl groups"/>
    <property type="evidence" value="ECO:0007669"/>
    <property type="project" value="InterPro"/>
</dbReference>
<dbReference type="PROSITE" id="PS51186">
    <property type="entry name" value="GNAT"/>
    <property type="match status" value="1"/>
</dbReference>
<evidence type="ECO:0000313" key="4">
    <source>
        <dbReference type="EMBL" id="KGJ51249.1"/>
    </source>
</evidence>
<feature type="domain" description="N-acetyltransferase" evidence="3">
    <location>
        <begin position="1"/>
        <end position="164"/>
    </location>
</feature>
<dbReference type="InterPro" id="IPR016181">
    <property type="entry name" value="Acyl_CoA_acyltransferase"/>
</dbReference>
<organism evidence="4 5">
    <name type="scientific">Clostridium innocuum</name>
    <dbReference type="NCBI Taxonomy" id="1522"/>
    <lineage>
        <taxon>Bacteria</taxon>
        <taxon>Bacillati</taxon>
        <taxon>Bacillota</taxon>
        <taxon>Clostridia</taxon>
        <taxon>Eubacteriales</taxon>
        <taxon>Clostridiaceae</taxon>
        <taxon>Clostridium</taxon>
    </lineage>
</organism>
<keyword evidence="1 4" id="KW-0808">Transferase</keyword>
<accession>A0A099HZS2</accession>
<evidence type="ECO:0000313" key="5">
    <source>
        <dbReference type="Proteomes" id="UP000030008"/>
    </source>
</evidence>
<reference evidence="4 5" key="1">
    <citation type="submission" date="2014-08" db="EMBL/GenBank/DDBJ databases">
        <title>Clostridium innocuum, an unnegligible vancomycin-resistant pathogen causing extra-intestinal infections.</title>
        <authorList>
            <person name="Feng Y."/>
            <person name="Chiu C.-H."/>
        </authorList>
    </citation>
    <scope>NUCLEOTIDE SEQUENCE [LARGE SCALE GENOMIC DNA]</scope>
    <source>
        <strain evidence="4 5">AN88</strain>
    </source>
</reference>
<dbReference type="RefSeq" id="WP_044908154.1">
    <property type="nucleotide sequence ID" value="NZ_JQIF01000131.1"/>
</dbReference>
<evidence type="ECO:0000256" key="1">
    <source>
        <dbReference type="ARBA" id="ARBA00022679"/>
    </source>
</evidence>
<comment type="caution">
    <text evidence="4">The sequence shown here is derived from an EMBL/GenBank/DDBJ whole genome shotgun (WGS) entry which is preliminary data.</text>
</comment>
<evidence type="ECO:0000256" key="2">
    <source>
        <dbReference type="ARBA" id="ARBA00023315"/>
    </source>
</evidence>
<protein>
    <submittedName>
        <fullName evidence="4">GNAT family acetyltransferase</fullName>
    </submittedName>
</protein>
<dbReference type="SUPFAM" id="SSF55729">
    <property type="entry name" value="Acyl-CoA N-acyltransferases (Nat)"/>
    <property type="match status" value="1"/>
</dbReference>
<evidence type="ECO:0000259" key="3">
    <source>
        <dbReference type="PROSITE" id="PS51186"/>
    </source>
</evidence>
<dbReference type="AlphaFoldDB" id="A0A099HZS2"/>
<dbReference type="Pfam" id="PF00583">
    <property type="entry name" value="Acetyltransf_1"/>
    <property type="match status" value="1"/>
</dbReference>
<dbReference type="CDD" id="cd04301">
    <property type="entry name" value="NAT_SF"/>
    <property type="match status" value="1"/>
</dbReference>